<organism evidence="3 4">
    <name type="scientific">Ethanoligenens harbinense (strain DSM 18485 / JCM 12961 / CGMCC 1.5033 / YUAN-3)</name>
    <dbReference type="NCBI Taxonomy" id="663278"/>
    <lineage>
        <taxon>Bacteria</taxon>
        <taxon>Bacillati</taxon>
        <taxon>Bacillota</taxon>
        <taxon>Clostridia</taxon>
        <taxon>Eubacteriales</taxon>
        <taxon>Oscillospiraceae</taxon>
        <taxon>Ethanoligenens</taxon>
    </lineage>
</organism>
<dbReference type="KEGG" id="eha:Ethha_1861"/>
<feature type="transmembrane region" description="Helical" evidence="2">
    <location>
        <begin position="96"/>
        <end position="121"/>
    </location>
</feature>
<dbReference type="AlphaFoldDB" id="E6UA24"/>
<evidence type="ECO:0000256" key="2">
    <source>
        <dbReference type="SAM" id="Phobius"/>
    </source>
</evidence>
<proteinExistence type="predicted"/>
<keyword evidence="1" id="KW-0175">Coiled coil</keyword>
<reference evidence="3 4" key="1">
    <citation type="submission" date="2010-12" db="EMBL/GenBank/DDBJ databases">
        <title>Complete sequence of Ethanoligenens harbinense YUAN-3.</title>
        <authorList>
            <person name="Lucas S."/>
            <person name="Copeland A."/>
            <person name="Lapidus A."/>
            <person name="Cheng J.-F."/>
            <person name="Bruce D."/>
            <person name="Goodwin L."/>
            <person name="Pitluck S."/>
            <person name="Chertkov O."/>
            <person name="Misra M."/>
            <person name="Detter J.C."/>
            <person name="Han C."/>
            <person name="Tapia R."/>
            <person name="Land M."/>
            <person name="Hauser L."/>
            <person name="Jeffries C."/>
            <person name="Kyrpides N."/>
            <person name="Ivanova N."/>
            <person name="Mikhailova N."/>
            <person name="Wang A."/>
            <person name="Mouttaki H."/>
            <person name="He Z."/>
            <person name="Zhou J."/>
            <person name="Hemme C.L."/>
            <person name="Woyke T."/>
        </authorList>
    </citation>
    <scope>NUCLEOTIDE SEQUENCE [LARGE SCALE GENOMIC DNA]</scope>
    <source>
        <strain evidence="4">DSM 18485 / JCM 12961 / CGMCC 1.5033 / YUAN-3</strain>
    </source>
</reference>
<dbReference type="eggNOG" id="ENOG502Z90H">
    <property type="taxonomic scope" value="Bacteria"/>
</dbReference>
<keyword evidence="2" id="KW-0472">Membrane</keyword>
<protein>
    <submittedName>
        <fullName evidence="3">Uncharacterized protein</fullName>
    </submittedName>
</protein>
<accession>E6UA24</accession>
<evidence type="ECO:0000313" key="4">
    <source>
        <dbReference type="Proteomes" id="UP000001551"/>
    </source>
</evidence>
<dbReference type="HOGENOM" id="CLU_125013_0_0_9"/>
<dbReference type="EMBL" id="CP002400">
    <property type="protein sequence ID" value="ADU27385.1"/>
    <property type="molecule type" value="Genomic_DNA"/>
</dbReference>
<name>E6UA24_ETHHY</name>
<keyword evidence="4" id="KW-1185">Reference proteome</keyword>
<gene>
    <name evidence="3" type="ordered locus">Ethha_1861</name>
</gene>
<keyword evidence="2" id="KW-0812">Transmembrane</keyword>
<feature type="coiled-coil region" evidence="1">
    <location>
        <begin position="127"/>
        <end position="158"/>
    </location>
</feature>
<dbReference type="STRING" id="663278.Ethha_1861"/>
<evidence type="ECO:0000313" key="3">
    <source>
        <dbReference type="EMBL" id="ADU27385.1"/>
    </source>
</evidence>
<dbReference type="Proteomes" id="UP000001551">
    <property type="component" value="Chromosome"/>
</dbReference>
<dbReference type="RefSeq" id="WP_013485736.1">
    <property type="nucleotide sequence ID" value="NC_014828.1"/>
</dbReference>
<sequence length="184" mass="19020">MAKDTYVKDKKKMNFQSVESMQGVVNVVNEAAAALNDKNRTIRESAIPEVLAGALGAGIGGVGSFAALYGLGVVGLSAAGITSGLAAAGAVVGGGMVAGVFVLAAPVAGLAAVGVGVASALKNKQLRQEKERLYKEALAKHEAIIREMKKEAHADKERMDYLQSLNIMLQRAINDLRADLGIAS</sequence>
<keyword evidence="2" id="KW-1133">Transmembrane helix</keyword>
<feature type="transmembrane region" description="Helical" evidence="2">
    <location>
        <begin position="50"/>
        <end position="76"/>
    </location>
</feature>
<evidence type="ECO:0000256" key="1">
    <source>
        <dbReference type="SAM" id="Coils"/>
    </source>
</evidence>